<evidence type="ECO:0000313" key="5">
    <source>
        <dbReference type="EMBL" id="VEU36398.1"/>
    </source>
</evidence>
<dbReference type="PANTHER" id="PTHR46098">
    <property type="entry name" value="TRNA (CYTOSINE(38)-C(5))-METHYLTRANSFERASE"/>
    <property type="match status" value="1"/>
</dbReference>
<evidence type="ECO:0000313" key="6">
    <source>
        <dbReference type="Proteomes" id="UP000291116"/>
    </source>
</evidence>
<feature type="region of interest" description="Disordered" evidence="4">
    <location>
        <begin position="100"/>
        <end position="119"/>
    </location>
</feature>
<feature type="region of interest" description="Disordered" evidence="4">
    <location>
        <begin position="1"/>
        <end position="69"/>
    </location>
</feature>
<feature type="region of interest" description="Disordered" evidence="4">
    <location>
        <begin position="147"/>
        <end position="179"/>
    </location>
</feature>
<proteinExistence type="predicted"/>
<evidence type="ECO:0000256" key="3">
    <source>
        <dbReference type="ARBA" id="ARBA00022691"/>
    </source>
</evidence>
<dbReference type="InterPro" id="IPR029063">
    <property type="entry name" value="SAM-dependent_MTases_sf"/>
</dbReference>
<dbReference type="Pfam" id="PF00145">
    <property type="entry name" value="DNA_methylase"/>
    <property type="match status" value="1"/>
</dbReference>
<dbReference type="PANTHER" id="PTHR46098:SF1">
    <property type="entry name" value="TRNA (CYTOSINE(38)-C(5))-METHYLTRANSFERASE"/>
    <property type="match status" value="1"/>
</dbReference>
<dbReference type="InterPro" id="IPR001525">
    <property type="entry name" value="C5_MeTfrase"/>
</dbReference>
<feature type="compositionally biased region" description="Basic and acidic residues" evidence="4">
    <location>
        <begin position="100"/>
        <end position="109"/>
    </location>
</feature>
<name>A0A448Z2Z2_9STRA</name>
<keyword evidence="2" id="KW-0808">Transferase</keyword>
<feature type="compositionally biased region" description="Low complexity" evidence="4">
    <location>
        <begin position="36"/>
        <end position="56"/>
    </location>
</feature>
<dbReference type="InterPro" id="IPR050750">
    <property type="entry name" value="C5-MTase"/>
</dbReference>
<dbReference type="GO" id="GO:0008168">
    <property type="term" value="F:methyltransferase activity"/>
    <property type="evidence" value="ECO:0007669"/>
    <property type="project" value="UniProtKB-KW"/>
</dbReference>
<dbReference type="GO" id="GO:0032259">
    <property type="term" value="P:methylation"/>
    <property type="evidence" value="ECO:0007669"/>
    <property type="project" value="UniProtKB-KW"/>
</dbReference>
<keyword evidence="6" id="KW-1185">Reference proteome</keyword>
<organism evidence="5 6">
    <name type="scientific">Pseudo-nitzschia multistriata</name>
    <dbReference type="NCBI Taxonomy" id="183589"/>
    <lineage>
        <taxon>Eukaryota</taxon>
        <taxon>Sar</taxon>
        <taxon>Stramenopiles</taxon>
        <taxon>Ochrophyta</taxon>
        <taxon>Bacillariophyta</taxon>
        <taxon>Bacillariophyceae</taxon>
        <taxon>Bacillariophycidae</taxon>
        <taxon>Bacillariales</taxon>
        <taxon>Bacillariaceae</taxon>
        <taxon>Pseudo-nitzschia</taxon>
    </lineage>
</organism>
<feature type="region of interest" description="Disordered" evidence="4">
    <location>
        <begin position="206"/>
        <end position="225"/>
    </location>
</feature>
<evidence type="ECO:0000256" key="1">
    <source>
        <dbReference type="ARBA" id="ARBA00022603"/>
    </source>
</evidence>
<gene>
    <name evidence="5" type="ORF">PSNMU_V1.4_AUG-EV-PASAV3_0031540</name>
</gene>
<feature type="compositionally biased region" description="Gly residues" evidence="4">
    <location>
        <begin position="22"/>
        <end position="35"/>
    </location>
</feature>
<sequence>MAGPVSEESHAGRKRKLEAAGPGAGGSLHTGGGSGMDSSSFSSLPAAGTGATAVGAKEAPGEGSFPSPETTVSISYVEFYSGVGGWTMALEEGLGRLRERLSGEGHGSPKDQNNGQGRPVRYELNRLAALDHSDLCTRVFSHNFLDRKSEEQQTQQQQQQQQQQQHPQHHQKPQPSGPKALSIERMSIKQLEEWSADVWVMSPPCQPHTRQHNGGSESCNDAKDLDDPRSRSFLKICEWLEGPPPSGTGRRRRLRDESLPSLILLENVVGFESSGSFRRWRSALGARGYRSAHFHLTPTQVRLPNDRPRYYCVAIRSTAGGSPLASRSLGSYFGEEPGPDEETPEPLPRPRICKSIPELGVVPETTEDSAKAQEEMPPIASFLDDKASDNGSLRVPASVLESKSAWCFDIVSPRDRRSSCFTHSYGRFVRGTGSVLYEDNGDNESDSAGGRAAFRLLPPDQREYSDDWREGLDPTRLRYFSGKELARLFGFSDTFSFPPDTTHKQQWKLMGNSLSVGVASRLVELGLLLAYGGPDPPGDGPP</sequence>
<dbReference type="OrthoDB" id="414133at2759"/>
<dbReference type="PRINTS" id="PR00105">
    <property type="entry name" value="C5METTRFRASE"/>
</dbReference>
<feature type="region of interest" description="Disordered" evidence="4">
    <location>
        <begin position="331"/>
        <end position="351"/>
    </location>
</feature>
<keyword evidence="3" id="KW-0949">S-adenosyl-L-methionine</keyword>
<dbReference type="GO" id="GO:0005634">
    <property type="term" value="C:nucleus"/>
    <property type="evidence" value="ECO:0007669"/>
    <property type="project" value="TreeGrafter"/>
</dbReference>
<dbReference type="AlphaFoldDB" id="A0A448Z2Z2"/>
<dbReference type="Proteomes" id="UP000291116">
    <property type="component" value="Unassembled WGS sequence"/>
</dbReference>
<dbReference type="SUPFAM" id="SSF53335">
    <property type="entry name" value="S-adenosyl-L-methionine-dependent methyltransferases"/>
    <property type="match status" value="1"/>
</dbReference>
<keyword evidence="1" id="KW-0489">Methyltransferase</keyword>
<reference evidence="5 6" key="1">
    <citation type="submission" date="2019-01" db="EMBL/GenBank/DDBJ databases">
        <authorList>
            <person name="Ferrante I. M."/>
        </authorList>
    </citation>
    <scope>NUCLEOTIDE SEQUENCE [LARGE SCALE GENOMIC DNA]</scope>
    <source>
        <strain evidence="5 6">B856</strain>
    </source>
</reference>
<protein>
    <recommendedName>
        <fullName evidence="7">DNA (cytosine-5-)-methyltransferase</fullName>
    </recommendedName>
</protein>
<evidence type="ECO:0000256" key="2">
    <source>
        <dbReference type="ARBA" id="ARBA00022679"/>
    </source>
</evidence>
<evidence type="ECO:0008006" key="7">
    <source>
        <dbReference type="Google" id="ProtNLM"/>
    </source>
</evidence>
<feature type="compositionally biased region" description="Low complexity" evidence="4">
    <location>
        <begin position="152"/>
        <end position="166"/>
    </location>
</feature>
<dbReference type="EMBL" id="CAACVS010000088">
    <property type="protein sequence ID" value="VEU36398.1"/>
    <property type="molecule type" value="Genomic_DNA"/>
</dbReference>
<dbReference type="Gene3D" id="3.40.50.150">
    <property type="entry name" value="Vaccinia Virus protein VP39"/>
    <property type="match status" value="1"/>
</dbReference>
<dbReference type="Gene3D" id="3.90.120.10">
    <property type="entry name" value="DNA Methylase, subunit A, domain 2"/>
    <property type="match status" value="1"/>
</dbReference>
<evidence type="ECO:0000256" key="4">
    <source>
        <dbReference type="SAM" id="MobiDB-lite"/>
    </source>
</evidence>
<accession>A0A448Z2Z2</accession>